<sequence length="41" mass="4622">MQYIVKLSACAPREVIEPGIFFAFEADKVNRDVIVRGIPQT</sequence>
<dbReference type="AlphaFoldDB" id="X1UWL7"/>
<organism evidence="1">
    <name type="scientific">marine sediment metagenome</name>
    <dbReference type="NCBI Taxonomy" id="412755"/>
    <lineage>
        <taxon>unclassified sequences</taxon>
        <taxon>metagenomes</taxon>
        <taxon>ecological metagenomes</taxon>
    </lineage>
</organism>
<proteinExistence type="predicted"/>
<gene>
    <name evidence="1" type="ORF">S12H4_44797</name>
</gene>
<name>X1UWL7_9ZZZZ</name>
<comment type="caution">
    <text evidence="1">The sequence shown here is derived from an EMBL/GenBank/DDBJ whole genome shotgun (WGS) entry which is preliminary data.</text>
</comment>
<reference evidence="1" key="1">
    <citation type="journal article" date="2014" name="Front. Microbiol.">
        <title>High frequency of phylogenetically diverse reductive dehalogenase-homologous genes in deep subseafloor sedimentary metagenomes.</title>
        <authorList>
            <person name="Kawai M."/>
            <person name="Futagami T."/>
            <person name="Toyoda A."/>
            <person name="Takaki Y."/>
            <person name="Nishi S."/>
            <person name="Hori S."/>
            <person name="Arai W."/>
            <person name="Tsubouchi T."/>
            <person name="Morono Y."/>
            <person name="Uchiyama I."/>
            <person name="Ito T."/>
            <person name="Fujiyama A."/>
            <person name="Inagaki F."/>
            <person name="Takami H."/>
        </authorList>
    </citation>
    <scope>NUCLEOTIDE SEQUENCE</scope>
    <source>
        <strain evidence="1">Expedition CK06-06</strain>
    </source>
</reference>
<feature type="non-terminal residue" evidence="1">
    <location>
        <position position="41"/>
    </location>
</feature>
<accession>X1UWL7</accession>
<dbReference type="EMBL" id="BARW01027636">
    <property type="protein sequence ID" value="GAJ04296.1"/>
    <property type="molecule type" value="Genomic_DNA"/>
</dbReference>
<protein>
    <submittedName>
        <fullName evidence="1">Uncharacterized protein</fullName>
    </submittedName>
</protein>
<evidence type="ECO:0000313" key="1">
    <source>
        <dbReference type="EMBL" id="GAJ04296.1"/>
    </source>
</evidence>